<comment type="caution">
    <text evidence="3">The sequence shown here is derived from an EMBL/GenBank/DDBJ whole genome shotgun (WGS) entry which is preliminary data.</text>
</comment>
<dbReference type="InterPro" id="IPR000620">
    <property type="entry name" value="EamA_dom"/>
</dbReference>
<dbReference type="SUPFAM" id="SSF103481">
    <property type="entry name" value="Multidrug resistance efflux transporter EmrE"/>
    <property type="match status" value="2"/>
</dbReference>
<evidence type="ECO:0000313" key="4">
    <source>
        <dbReference type="Proteomes" id="UP000527143"/>
    </source>
</evidence>
<organism evidence="3 4">
    <name type="scientific">Sphingomonas xinjiangensis</name>
    <dbReference type="NCBI Taxonomy" id="643568"/>
    <lineage>
        <taxon>Bacteria</taxon>
        <taxon>Pseudomonadati</taxon>
        <taxon>Pseudomonadota</taxon>
        <taxon>Alphaproteobacteria</taxon>
        <taxon>Sphingomonadales</taxon>
        <taxon>Sphingomonadaceae</taxon>
        <taxon>Sphingomonas</taxon>
    </lineage>
</organism>
<keyword evidence="1" id="KW-1133">Transmembrane helix</keyword>
<feature type="transmembrane region" description="Helical" evidence="1">
    <location>
        <begin position="243"/>
        <end position="263"/>
    </location>
</feature>
<keyword evidence="4" id="KW-1185">Reference proteome</keyword>
<feature type="transmembrane region" description="Helical" evidence="1">
    <location>
        <begin position="186"/>
        <end position="206"/>
    </location>
</feature>
<dbReference type="Proteomes" id="UP000527143">
    <property type="component" value="Unassembled WGS sequence"/>
</dbReference>
<name>A0A840YEE6_9SPHN</name>
<evidence type="ECO:0000313" key="3">
    <source>
        <dbReference type="EMBL" id="MBB5711214.1"/>
    </source>
</evidence>
<feature type="transmembrane region" description="Helical" evidence="1">
    <location>
        <begin position="72"/>
        <end position="92"/>
    </location>
</feature>
<dbReference type="AlphaFoldDB" id="A0A840YEE6"/>
<evidence type="ECO:0000256" key="1">
    <source>
        <dbReference type="SAM" id="Phobius"/>
    </source>
</evidence>
<reference evidence="3 4" key="1">
    <citation type="submission" date="2020-08" db="EMBL/GenBank/DDBJ databases">
        <title>Genomic Encyclopedia of Type Strains, Phase IV (KMG-IV): sequencing the most valuable type-strain genomes for metagenomic binning, comparative biology and taxonomic classification.</title>
        <authorList>
            <person name="Goeker M."/>
        </authorList>
    </citation>
    <scope>NUCLEOTIDE SEQUENCE [LARGE SCALE GENOMIC DNA]</scope>
    <source>
        <strain evidence="3 4">DSM 26736</strain>
    </source>
</reference>
<feature type="domain" description="EamA" evidence="2">
    <location>
        <begin position="156"/>
        <end position="286"/>
    </location>
</feature>
<keyword evidence="1" id="KW-0812">Transmembrane</keyword>
<dbReference type="EMBL" id="JACIJF010000006">
    <property type="protein sequence ID" value="MBB5711214.1"/>
    <property type="molecule type" value="Genomic_DNA"/>
</dbReference>
<dbReference type="InterPro" id="IPR037185">
    <property type="entry name" value="EmrE-like"/>
</dbReference>
<feature type="transmembrane region" description="Helical" evidence="1">
    <location>
        <begin position="155"/>
        <end position="174"/>
    </location>
</feature>
<proteinExistence type="predicted"/>
<feature type="transmembrane region" description="Helical" evidence="1">
    <location>
        <begin position="42"/>
        <end position="60"/>
    </location>
</feature>
<dbReference type="RefSeq" id="WP_184087835.1">
    <property type="nucleotide sequence ID" value="NZ_JACIJF010000006.1"/>
</dbReference>
<feature type="transmembrane region" description="Helical" evidence="1">
    <location>
        <begin position="104"/>
        <end position="124"/>
    </location>
</feature>
<dbReference type="PANTHER" id="PTHR22911">
    <property type="entry name" value="ACYL-MALONYL CONDENSING ENZYME-RELATED"/>
    <property type="match status" value="1"/>
</dbReference>
<dbReference type="Pfam" id="PF00892">
    <property type="entry name" value="EamA"/>
    <property type="match status" value="2"/>
</dbReference>
<evidence type="ECO:0000259" key="2">
    <source>
        <dbReference type="Pfam" id="PF00892"/>
    </source>
</evidence>
<keyword evidence="1" id="KW-0472">Membrane</keyword>
<feature type="transmembrane region" description="Helical" evidence="1">
    <location>
        <begin position="131"/>
        <end position="149"/>
    </location>
</feature>
<gene>
    <name evidence="3" type="ORF">FHT02_002455</name>
</gene>
<accession>A0A840YEE6</accession>
<protein>
    <submittedName>
        <fullName evidence="3">Drug/metabolite transporter (DMT)-like permease</fullName>
    </submittedName>
</protein>
<sequence length="307" mass="31711">MDSQPAARNHAALALLAAVIANVALAFGPLFVRYADVGPVAAGFWRLALATPVLLVAAFAMGQRPISASKGLWGVLAIAGVAFAADLASWHIGIVRTTLANSTLFGNSATLIFPIYGFIAARAWPSRMQGLALLLAAIGGGLLLGRSASLSSTHLAGDLFCLLAGVLYAVYFIFMARARARLAPVPALALSSLATIPPLLILSLTLGEQVMPGNWWPLLALAIVSQLIGQGCMIYALGHLSPLVVGIALLIQPAVAAALGWVIFDEQLAAADAFGAILVAVALVLVRQSGSRQPQQLAPAAQEPKST</sequence>
<feature type="transmembrane region" description="Helical" evidence="1">
    <location>
        <begin position="269"/>
        <end position="286"/>
    </location>
</feature>
<feature type="domain" description="EamA" evidence="2">
    <location>
        <begin position="14"/>
        <end position="140"/>
    </location>
</feature>
<dbReference type="GO" id="GO:0016020">
    <property type="term" value="C:membrane"/>
    <property type="evidence" value="ECO:0007669"/>
    <property type="project" value="InterPro"/>
</dbReference>
<feature type="transmembrane region" description="Helical" evidence="1">
    <location>
        <begin position="218"/>
        <end position="236"/>
    </location>
</feature>